<comment type="caution">
    <text evidence="3">The sequence shown here is derived from an EMBL/GenBank/DDBJ whole genome shotgun (WGS) entry which is preliminary data.</text>
</comment>
<evidence type="ECO:0000256" key="1">
    <source>
        <dbReference type="ARBA" id="ARBA00022801"/>
    </source>
</evidence>
<dbReference type="InterPro" id="IPR007312">
    <property type="entry name" value="Phosphoesterase"/>
</dbReference>
<proteinExistence type="predicted"/>
<feature type="signal peptide" evidence="2">
    <location>
        <begin position="1"/>
        <end position="26"/>
    </location>
</feature>
<dbReference type="Proteomes" id="UP000808914">
    <property type="component" value="Unassembled WGS sequence"/>
</dbReference>
<evidence type="ECO:0000313" key="3">
    <source>
        <dbReference type="EMBL" id="MBM7646634.1"/>
    </source>
</evidence>
<dbReference type="RefSeq" id="WP_239549289.1">
    <property type="nucleotide sequence ID" value="NZ_JAFBER010000025.1"/>
</dbReference>
<gene>
    <name evidence="3" type="ORF">JOD45_002866</name>
</gene>
<feature type="chain" id="PRO_5046700927" evidence="2">
    <location>
        <begin position="27"/>
        <end position="520"/>
    </location>
</feature>
<name>A0ABS2Q2W6_9BACL</name>
<reference evidence="3 4" key="1">
    <citation type="submission" date="2021-01" db="EMBL/GenBank/DDBJ databases">
        <title>Genomic Encyclopedia of Type Strains, Phase IV (KMG-IV): sequencing the most valuable type-strain genomes for metagenomic binning, comparative biology and taxonomic classification.</title>
        <authorList>
            <person name="Goeker M."/>
        </authorList>
    </citation>
    <scope>NUCLEOTIDE SEQUENCE [LARGE SCALE GENOMIC DNA]</scope>
    <source>
        <strain evidence="3 4">DSM 28236</strain>
    </source>
</reference>
<evidence type="ECO:0000313" key="4">
    <source>
        <dbReference type="Proteomes" id="UP000808914"/>
    </source>
</evidence>
<dbReference type="GO" id="GO:0034480">
    <property type="term" value="F:phosphatidylcholine phospholipase C activity"/>
    <property type="evidence" value="ECO:0007669"/>
    <property type="project" value="UniProtKB-EC"/>
</dbReference>
<dbReference type="Pfam" id="PF04185">
    <property type="entry name" value="Phosphoesterase"/>
    <property type="match status" value="1"/>
</dbReference>
<dbReference type="InterPro" id="IPR017850">
    <property type="entry name" value="Alkaline_phosphatase_core_sf"/>
</dbReference>
<dbReference type="EC" id="3.1.4.3" evidence="3"/>
<sequence length="520" mass="57726">MTLRKAAFNSMLALSTLFAVPLTTSAHDNQANTKHMPPYAHVKHSEKTATPIQHVVVLFDENVSFDHYFGTYPHAKNPKGEPAFQAKPGTPRVYGLTKKLLTNNPNKYNPKRLDRSEAVTADMDHDYTDEQKAFDGGKMDKFAEYTSGGDDPSLVMDYYDGNTVTALWNYAQNFAMNDHSFGTTFGPSTPGALNLISGQTHGAAAYIHGAKTNKVKDYLANGTLFGDLDPYYDQASNPNKPTAALSGKNVGDLLNKKDITWGWFEGGFRNPHSQHKNIAGNQVADYSPHHEPFQYYQSTSNPKHLPPSSVNMIGKTDQANHQYDLKDFWSAADSGHLPAVSFLKASCYQDGHAGYSDPLDEQHFIVHTLNHLQSLPEWKNTAVIIAYDDSDGWYDHMMSPQVNGSNDPVYDALYGPGDARKPKLSSYLDRAGYGPRLPLLVISPYAKKNFVDHKVTDQSSILRFIEDNWHLGRIGSGSFDTKAGSLKNLFDFQQNPRQQKLYLDPISGQPITPAEVKGKS</sequence>
<dbReference type="EMBL" id="JAFBER010000025">
    <property type="protein sequence ID" value="MBM7646634.1"/>
    <property type="molecule type" value="Genomic_DNA"/>
</dbReference>
<organism evidence="3 4">
    <name type="scientific">Scopulibacillus daqui</name>
    <dbReference type="NCBI Taxonomy" id="1469162"/>
    <lineage>
        <taxon>Bacteria</taxon>
        <taxon>Bacillati</taxon>
        <taxon>Bacillota</taxon>
        <taxon>Bacilli</taxon>
        <taxon>Bacillales</taxon>
        <taxon>Sporolactobacillaceae</taxon>
        <taxon>Scopulibacillus</taxon>
    </lineage>
</organism>
<evidence type="ECO:0000256" key="2">
    <source>
        <dbReference type="SAM" id="SignalP"/>
    </source>
</evidence>
<keyword evidence="2" id="KW-0732">Signal</keyword>
<keyword evidence="1 3" id="KW-0378">Hydrolase</keyword>
<dbReference type="CDD" id="cd16013">
    <property type="entry name" value="AcpA"/>
    <property type="match status" value="1"/>
</dbReference>
<dbReference type="Gene3D" id="3.40.720.10">
    <property type="entry name" value="Alkaline Phosphatase, subunit A"/>
    <property type="match status" value="2"/>
</dbReference>
<dbReference type="PANTHER" id="PTHR31956:SF1">
    <property type="entry name" value="NON-SPECIFIC PHOSPHOLIPASE C1"/>
    <property type="match status" value="1"/>
</dbReference>
<dbReference type="PANTHER" id="PTHR31956">
    <property type="entry name" value="NON-SPECIFIC PHOSPHOLIPASE C4-RELATED"/>
    <property type="match status" value="1"/>
</dbReference>
<protein>
    <submittedName>
        <fullName evidence="3">Phospholipase C</fullName>
        <ecNumber evidence="3">3.1.4.3</ecNumber>
    </submittedName>
</protein>
<accession>A0ABS2Q2W6</accession>
<keyword evidence="4" id="KW-1185">Reference proteome</keyword>